<evidence type="ECO:0000313" key="1">
    <source>
        <dbReference type="EMBL" id="KRZ21094.1"/>
    </source>
</evidence>
<feature type="non-terminal residue" evidence="1">
    <location>
        <position position="1"/>
    </location>
</feature>
<protein>
    <submittedName>
        <fullName evidence="1">Uncharacterized protein</fullName>
    </submittedName>
</protein>
<dbReference type="AlphaFoldDB" id="A0A0V1IE70"/>
<evidence type="ECO:0000313" key="2">
    <source>
        <dbReference type="Proteomes" id="UP000054805"/>
    </source>
</evidence>
<dbReference type="Proteomes" id="UP000054805">
    <property type="component" value="Unassembled WGS sequence"/>
</dbReference>
<proteinExistence type="predicted"/>
<organism evidence="1 2">
    <name type="scientific">Trichinella pseudospiralis</name>
    <name type="common">Parasitic roundworm</name>
    <dbReference type="NCBI Taxonomy" id="6337"/>
    <lineage>
        <taxon>Eukaryota</taxon>
        <taxon>Metazoa</taxon>
        <taxon>Ecdysozoa</taxon>
        <taxon>Nematoda</taxon>
        <taxon>Enoplea</taxon>
        <taxon>Dorylaimia</taxon>
        <taxon>Trichinellida</taxon>
        <taxon>Trichinellidae</taxon>
        <taxon>Trichinella</taxon>
    </lineage>
</organism>
<comment type="caution">
    <text evidence="1">The sequence shown here is derived from an EMBL/GenBank/DDBJ whole genome shotgun (WGS) entry which is preliminary data.</text>
</comment>
<sequence length="68" mass="7455">LLFGCDWTVCQQNGDVAAAALSLPHCKSPCSGTLYKKNNCYSHTTVADRNSSEDMLRRFLGDMEITAV</sequence>
<accession>A0A0V1IE70</accession>
<reference evidence="1 2" key="1">
    <citation type="submission" date="2015-01" db="EMBL/GenBank/DDBJ databases">
        <title>Evolution of Trichinella species and genotypes.</title>
        <authorList>
            <person name="Korhonen P.K."/>
            <person name="Edoardo P."/>
            <person name="Giuseppe L.R."/>
            <person name="Gasser R.B."/>
        </authorList>
    </citation>
    <scope>NUCLEOTIDE SEQUENCE [LARGE SCALE GENOMIC DNA]</scope>
    <source>
        <strain evidence="1">ISS588</strain>
    </source>
</reference>
<gene>
    <name evidence="1" type="ORF">T4B_15608</name>
</gene>
<keyword evidence="2" id="KW-1185">Reference proteome</keyword>
<dbReference type="EMBL" id="JYDS01000218">
    <property type="protein sequence ID" value="KRZ21094.1"/>
    <property type="molecule type" value="Genomic_DNA"/>
</dbReference>
<name>A0A0V1IE70_TRIPS</name>